<evidence type="ECO:0000313" key="3">
    <source>
        <dbReference type="Proteomes" id="UP001189429"/>
    </source>
</evidence>
<feature type="region of interest" description="Disordered" evidence="1">
    <location>
        <begin position="215"/>
        <end position="279"/>
    </location>
</feature>
<accession>A0ABN9XRR0</accession>
<protein>
    <recommendedName>
        <fullName evidence="4">Nucleocapsid protein</fullName>
    </recommendedName>
</protein>
<feature type="compositionally biased region" description="Acidic residues" evidence="1">
    <location>
        <begin position="266"/>
        <end position="279"/>
    </location>
</feature>
<gene>
    <name evidence="2" type="ORF">PCOR1329_LOCUS78331</name>
</gene>
<dbReference type="Proteomes" id="UP001189429">
    <property type="component" value="Unassembled WGS sequence"/>
</dbReference>
<name>A0ABN9XRR0_9DINO</name>
<feature type="compositionally biased region" description="Polar residues" evidence="1">
    <location>
        <begin position="255"/>
        <end position="264"/>
    </location>
</feature>
<dbReference type="EMBL" id="CAUYUJ010020915">
    <property type="protein sequence ID" value="CAK0901362.1"/>
    <property type="molecule type" value="Genomic_DNA"/>
</dbReference>
<evidence type="ECO:0000256" key="1">
    <source>
        <dbReference type="SAM" id="MobiDB-lite"/>
    </source>
</evidence>
<comment type="caution">
    <text evidence="2">The sequence shown here is derived from an EMBL/GenBank/DDBJ whole genome shotgun (WGS) entry which is preliminary data.</text>
</comment>
<sequence>MATRAITNHAATTMIPLSQEEEKGFYNASHDLIVDFLTPALDAPSSTTVVNNLQYKLAVMTTTEGVNSTARKAIFSCSAVILNLGDVPRVRMTRDSNRTRLSLGAQASVVAILAATSTDPGQVAAAVSGHHGYQISALAFPPPPSVGKLEALFSEGSDTPIAEAHAALVDADLGTMWRGSKMVSLTMLAQINGPGKTAAALHSLAAFKGANPFKGKQAATGAGTDASGAQGEGVPVAPSIPQGVGEPSEALAVVSTGSVTSLSPTDDAEDVPDISDLDPSADADRIDELFMEAREAMEQQYPSGTLAGEEETSFVQAMLYCSYILLAPDVPPTAISAEKFFTMVKSVTLPLTLGTELTVVANMLVNVLGKNVGNLSGTRLVKAQDYMNKRSFNYATICGTAMAPVDSVFALPASPRQANQVTSMMDKGAMLQTIGLRYLREKLASTNQFESSFASKTALLLRYAHRTHLQQLVEVGTLLFPAIFETPEGAVIARRMRLAMRDHSTVLDPGLFPFSGFAKTPGHEYTQTKHLGAPGAAVFKYVNKKGTRWEDFADVEYIAEESQVHDLLVLMDGLRPTVSRFGASGARPSGVIAAFNQEAADEGQNTTAAPGGVPTLAELAGVRATPGS</sequence>
<proteinExistence type="predicted"/>
<evidence type="ECO:0008006" key="4">
    <source>
        <dbReference type="Google" id="ProtNLM"/>
    </source>
</evidence>
<keyword evidence="3" id="KW-1185">Reference proteome</keyword>
<reference evidence="2" key="1">
    <citation type="submission" date="2023-10" db="EMBL/GenBank/DDBJ databases">
        <authorList>
            <person name="Chen Y."/>
            <person name="Shah S."/>
            <person name="Dougan E. K."/>
            <person name="Thang M."/>
            <person name="Chan C."/>
        </authorList>
    </citation>
    <scope>NUCLEOTIDE SEQUENCE [LARGE SCALE GENOMIC DNA]</scope>
</reference>
<organism evidence="2 3">
    <name type="scientific">Prorocentrum cordatum</name>
    <dbReference type="NCBI Taxonomy" id="2364126"/>
    <lineage>
        <taxon>Eukaryota</taxon>
        <taxon>Sar</taxon>
        <taxon>Alveolata</taxon>
        <taxon>Dinophyceae</taxon>
        <taxon>Prorocentrales</taxon>
        <taxon>Prorocentraceae</taxon>
        <taxon>Prorocentrum</taxon>
    </lineage>
</organism>
<feature type="compositionally biased region" description="Low complexity" evidence="1">
    <location>
        <begin position="217"/>
        <end position="229"/>
    </location>
</feature>
<evidence type="ECO:0000313" key="2">
    <source>
        <dbReference type="EMBL" id="CAK0901362.1"/>
    </source>
</evidence>